<proteinExistence type="predicted"/>
<sequence>MAQSVMIPDVFEATLMNPDLRHRKRNRTLVYESEFSYFDHTIAVQKTGSVCALVGSRCQGGSAYLREEWKKEC</sequence>
<evidence type="ECO:0000313" key="2">
    <source>
        <dbReference type="Proteomes" id="UP000032503"/>
    </source>
</evidence>
<comment type="caution">
    <text evidence="1">The sequence shown here is derived from an EMBL/GenBank/DDBJ whole genome shotgun (WGS) entry which is preliminary data.</text>
</comment>
<keyword evidence="2" id="KW-1185">Reference proteome</keyword>
<gene>
    <name evidence="1" type="ORF">TZ00_12225</name>
</gene>
<protein>
    <submittedName>
        <fullName evidence="1">Uncharacterized protein</fullName>
    </submittedName>
</protein>
<organism evidence="1 2">
    <name type="scientific">Agreia bicolorata</name>
    <dbReference type="NCBI Taxonomy" id="110935"/>
    <lineage>
        <taxon>Bacteria</taxon>
        <taxon>Bacillati</taxon>
        <taxon>Actinomycetota</taxon>
        <taxon>Actinomycetes</taxon>
        <taxon>Micrococcales</taxon>
        <taxon>Microbacteriaceae</taxon>
        <taxon>Agreia</taxon>
    </lineage>
</organism>
<dbReference type="EMBL" id="JYFC01000005">
    <property type="protein sequence ID" value="KJC63803.1"/>
    <property type="molecule type" value="Genomic_DNA"/>
</dbReference>
<reference evidence="1 2" key="1">
    <citation type="journal article" date="2001" name="Int. J. Syst. Evol. Microbiol.">
        <title>Agreia bicolorata gen. nov., sp. nov., to accommodate actinobacteria isolated from narrow reed grass infected by the nematode Heteroanguina graminophila.</title>
        <authorList>
            <person name="Evtushenko L.I."/>
            <person name="Dorofeeva L.V."/>
            <person name="Dobrovolskaya T.G."/>
            <person name="Streshinskaya G.M."/>
            <person name="Subbotin S.A."/>
            <person name="Tiedje J.M."/>
        </authorList>
    </citation>
    <scope>NUCLEOTIDE SEQUENCE [LARGE SCALE GENOMIC DNA]</scope>
    <source>
        <strain evidence="1 2">VKM Ac-1804</strain>
    </source>
</reference>
<accession>A0ABR5CDS5</accession>
<name>A0ABR5CDS5_9MICO</name>
<evidence type="ECO:0000313" key="1">
    <source>
        <dbReference type="EMBL" id="KJC63803.1"/>
    </source>
</evidence>
<dbReference type="Proteomes" id="UP000032503">
    <property type="component" value="Unassembled WGS sequence"/>
</dbReference>